<accession>A0A975G0C0</accession>
<feature type="region of interest" description="Disordered" evidence="1">
    <location>
        <begin position="301"/>
        <end position="327"/>
    </location>
</feature>
<keyword evidence="2" id="KW-0812">Transmembrane</keyword>
<keyword evidence="2" id="KW-0472">Membrane</keyword>
<organism evidence="3 4">
    <name type="scientific">Phenylobacterium montanum</name>
    <dbReference type="NCBI Taxonomy" id="2823693"/>
    <lineage>
        <taxon>Bacteria</taxon>
        <taxon>Pseudomonadati</taxon>
        <taxon>Pseudomonadota</taxon>
        <taxon>Alphaproteobacteria</taxon>
        <taxon>Caulobacterales</taxon>
        <taxon>Caulobacteraceae</taxon>
        <taxon>Phenylobacterium</taxon>
    </lineage>
</organism>
<reference evidence="3" key="1">
    <citation type="submission" date="2021-04" db="EMBL/GenBank/DDBJ databases">
        <title>The complete genome sequence of Caulobacter sp. S6.</title>
        <authorList>
            <person name="Tang Y."/>
            <person name="Ouyang W."/>
            <person name="Liu Q."/>
            <person name="Huang B."/>
            <person name="Guo Z."/>
            <person name="Lei P."/>
        </authorList>
    </citation>
    <scope>NUCLEOTIDE SEQUENCE</scope>
    <source>
        <strain evidence="3">S6</strain>
    </source>
</reference>
<name>A0A975G0C0_9CAUL</name>
<feature type="transmembrane region" description="Helical" evidence="2">
    <location>
        <begin position="22"/>
        <end position="44"/>
    </location>
</feature>
<dbReference type="Gene3D" id="3.90.226.10">
    <property type="entry name" value="2-enoyl-CoA Hydratase, Chain A, domain 1"/>
    <property type="match status" value="1"/>
</dbReference>
<dbReference type="InterPro" id="IPR029045">
    <property type="entry name" value="ClpP/crotonase-like_dom_sf"/>
</dbReference>
<dbReference type="RefSeq" id="WP_211938494.1">
    <property type="nucleotide sequence ID" value="NZ_CP073078.1"/>
</dbReference>
<protein>
    <submittedName>
        <fullName evidence="3">Uncharacterized protein</fullName>
    </submittedName>
</protein>
<evidence type="ECO:0000256" key="2">
    <source>
        <dbReference type="SAM" id="Phobius"/>
    </source>
</evidence>
<dbReference type="EMBL" id="CP073078">
    <property type="protein sequence ID" value="QUD88444.1"/>
    <property type="molecule type" value="Genomic_DNA"/>
</dbReference>
<proteinExistence type="predicted"/>
<evidence type="ECO:0000313" key="3">
    <source>
        <dbReference type="EMBL" id="QUD88444.1"/>
    </source>
</evidence>
<dbReference type="Proteomes" id="UP000676409">
    <property type="component" value="Chromosome"/>
</dbReference>
<dbReference type="SUPFAM" id="SSF52096">
    <property type="entry name" value="ClpP/crotonase"/>
    <property type="match status" value="1"/>
</dbReference>
<sequence length="327" mass="33944">MVGAEGVLTTTAPTRRPNPAAWLLWAPALALSAAAYLALLAVVIDFIGVDGADRIPATLVRLAWSGAGLGLAVISLVSAGLWLTLAGSRLLGARMSGLVRVFALLFAFAGLGSAGLELRGTTVAAAGAATAAKWAYSVRADPAHNRLVIKGPVGRRFGAAVQQGLAQLSDPVQVEIDSPGGLLDEALRAGRAISARPGASVVARHWCASACLIVLMSGQQRLADRHTQLGFHAATPLAPPQDALFAWSFARQRRAAEAYLLDRGAPADLVARADRIGPRRVVTLTAAQALDRGVLTGVLPAPAAGGRRPRHSDARPASFIVPDRWAE</sequence>
<feature type="transmembrane region" description="Helical" evidence="2">
    <location>
        <begin position="97"/>
        <end position="116"/>
    </location>
</feature>
<evidence type="ECO:0000313" key="4">
    <source>
        <dbReference type="Proteomes" id="UP000676409"/>
    </source>
</evidence>
<gene>
    <name evidence="3" type="ORF">KCG34_00675</name>
</gene>
<evidence type="ECO:0000256" key="1">
    <source>
        <dbReference type="SAM" id="MobiDB-lite"/>
    </source>
</evidence>
<keyword evidence="4" id="KW-1185">Reference proteome</keyword>
<dbReference type="KEGG" id="caul:KCG34_00675"/>
<feature type="transmembrane region" description="Helical" evidence="2">
    <location>
        <begin position="64"/>
        <end position="85"/>
    </location>
</feature>
<dbReference type="AlphaFoldDB" id="A0A975G0C0"/>
<keyword evidence="2" id="KW-1133">Transmembrane helix</keyword>